<dbReference type="Pfam" id="PF08386">
    <property type="entry name" value="Abhydrolase_4"/>
    <property type="match status" value="1"/>
</dbReference>
<organism evidence="5 6">
    <name type="scientific">Microlunatus elymi</name>
    <dbReference type="NCBI Taxonomy" id="2596828"/>
    <lineage>
        <taxon>Bacteria</taxon>
        <taxon>Bacillati</taxon>
        <taxon>Actinomycetota</taxon>
        <taxon>Actinomycetes</taxon>
        <taxon>Propionibacteriales</taxon>
        <taxon>Propionibacteriaceae</taxon>
        <taxon>Microlunatus</taxon>
    </lineage>
</organism>
<keyword evidence="6" id="KW-1185">Reference proteome</keyword>
<keyword evidence="2 5" id="KW-0378">Hydrolase</keyword>
<dbReference type="PANTHER" id="PTHR43248:SF30">
    <property type="entry name" value="AB HYDROLASE-1 DOMAIN-CONTAINING PROTEIN"/>
    <property type="match status" value="1"/>
</dbReference>
<dbReference type="OrthoDB" id="3930934at2"/>
<dbReference type="InterPro" id="IPR013595">
    <property type="entry name" value="Pept_S33_TAP-like_C"/>
</dbReference>
<dbReference type="InterPro" id="IPR051601">
    <property type="entry name" value="Serine_prot/Carboxylest_S33"/>
</dbReference>
<dbReference type="RefSeq" id="WP_143988079.1">
    <property type="nucleotide sequence ID" value="NZ_CP041692.1"/>
</dbReference>
<dbReference type="Pfam" id="PF00561">
    <property type="entry name" value="Abhydrolase_1"/>
    <property type="match status" value="1"/>
</dbReference>
<dbReference type="PANTHER" id="PTHR43248">
    <property type="entry name" value="2-SUCCINYL-6-HYDROXY-2,4-CYCLOHEXADIENE-1-CARBOXYLATE SYNTHASE"/>
    <property type="match status" value="1"/>
</dbReference>
<gene>
    <name evidence="5" type="ORF">FOE78_21530</name>
</gene>
<feature type="domain" description="Peptidase S33 tripeptidyl aminopeptidase-like C-terminal" evidence="4">
    <location>
        <begin position="455"/>
        <end position="558"/>
    </location>
</feature>
<evidence type="ECO:0000313" key="6">
    <source>
        <dbReference type="Proteomes" id="UP000319263"/>
    </source>
</evidence>
<evidence type="ECO:0000256" key="1">
    <source>
        <dbReference type="ARBA" id="ARBA00010088"/>
    </source>
</evidence>
<sequence length="596" mass="64511">MPIVQRAPNRPPARVRRLLPVALASVALILPAAVLPLATGPTLATAATAKPGRTKAVEARRVDRVPTPKLHWYGCDDYPGARCATVKLPRDYDKPHGAKVQLAVVKTPATDQKHKIGSLFVNPGGPGGSATELAAYAPYLFSASVLRRFDVIGIDPRGTNYSARVKCFPDARRQQPTMAKLAVAFPYTKAEVRSFGAGSTELGRACSGHGRPLTGAVSTAEDARDMDVIRRAVGDSKVTYLGFSYGTYLGQVYAGLFPDRVRSMVIDGVVDPVAWAGTSKTRATPQTVRLRSGQGGHKALTKLLSRCDAAGRKRCSFASADSGKKFDRLVRRLQKHPLKVHDPFFGDFTFDYPALISDTLSGLYDPEGYEYIIDELTELWALTAPAKIGTAAGASALGRLGFAHQRLAARQQNPLGFSYDNSSDAYWSVMCTDALNPRHGAAWQNAATRTPSSAKYFGELWAWSSRPCARTGWTVHDEDAYRGPFTRRTAGPVLVVGNYWDPATYYLNAKKVARMLPHSRLLLSDNWGHTAYGTSACVTKAVNRALISVKLPAKGARCLGNAQPFSGSSRPMMQRMQKSVAGADVMDIVRGVPGRL</sequence>
<proteinExistence type="inferred from homology"/>
<feature type="domain" description="AB hydrolase-1" evidence="3">
    <location>
        <begin position="119"/>
        <end position="269"/>
    </location>
</feature>
<dbReference type="Proteomes" id="UP000319263">
    <property type="component" value="Chromosome"/>
</dbReference>
<dbReference type="KEGG" id="mik:FOE78_21530"/>
<dbReference type="InterPro" id="IPR000073">
    <property type="entry name" value="AB_hydrolase_1"/>
</dbReference>
<dbReference type="EMBL" id="CP041692">
    <property type="protein sequence ID" value="QDP98137.1"/>
    <property type="molecule type" value="Genomic_DNA"/>
</dbReference>
<dbReference type="SUPFAM" id="SSF53474">
    <property type="entry name" value="alpha/beta-Hydrolases"/>
    <property type="match status" value="1"/>
</dbReference>
<name>A0A516Q3X7_9ACTN</name>
<dbReference type="AlphaFoldDB" id="A0A516Q3X7"/>
<evidence type="ECO:0000313" key="5">
    <source>
        <dbReference type="EMBL" id="QDP98137.1"/>
    </source>
</evidence>
<dbReference type="Gene3D" id="3.40.50.1820">
    <property type="entry name" value="alpha/beta hydrolase"/>
    <property type="match status" value="2"/>
</dbReference>
<dbReference type="GO" id="GO:0016787">
    <property type="term" value="F:hydrolase activity"/>
    <property type="evidence" value="ECO:0007669"/>
    <property type="project" value="UniProtKB-KW"/>
</dbReference>
<comment type="similarity">
    <text evidence="1">Belongs to the peptidase S33 family.</text>
</comment>
<evidence type="ECO:0000256" key="2">
    <source>
        <dbReference type="ARBA" id="ARBA00022801"/>
    </source>
</evidence>
<evidence type="ECO:0000259" key="4">
    <source>
        <dbReference type="Pfam" id="PF08386"/>
    </source>
</evidence>
<reference evidence="5 6" key="1">
    <citation type="submission" date="2019-07" db="EMBL/GenBank/DDBJ databases">
        <title>Microlunatus dokdonensis sp. nov. isolated from the rhizospheric soil of the wild plant Elymus tsukushiensis.</title>
        <authorList>
            <person name="Ghim S.-Y."/>
            <person name="Hwang Y.-J."/>
            <person name="Son J.-S."/>
            <person name="Shin J.-H."/>
        </authorList>
    </citation>
    <scope>NUCLEOTIDE SEQUENCE [LARGE SCALE GENOMIC DNA]</scope>
    <source>
        <strain evidence="5 6">KUDC0627</strain>
    </source>
</reference>
<evidence type="ECO:0000259" key="3">
    <source>
        <dbReference type="Pfam" id="PF00561"/>
    </source>
</evidence>
<protein>
    <submittedName>
        <fullName evidence="5">Alpha/beta hydrolase</fullName>
    </submittedName>
</protein>
<accession>A0A516Q3X7</accession>
<dbReference type="InterPro" id="IPR029058">
    <property type="entry name" value="AB_hydrolase_fold"/>
</dbReference>